<dbReference type="RefSeq" id="WP_305009890.1">
    <property type="nucleotide sequence ID" value="NZ_JAUQSX010000001.1"/>
</dbReference>
<dbReference type="EMBL" id="JAUQSX010000001">
    <property type="protein sequence ID" value="MDO7845207.1"/>
    <property type="molecule type" value="Genomic_DNA"/>
</dbReference>
<evidence type="ECO:0000313" key="1">
    <source>
        <dbReference type="EMBL" id="MDO7845207.1"/>
    </source>
</evidence>
<dbReference type="SUPFAM" id="SSF49464">
    <property type="entry name" value="Carboxypeptidase regulatory domain-like"/>
    <property type="match status" value="1"/>
</dbReference>
<dbReference type="Gene3D" id="2.60.40.1120">
    <property type="entry name" value="Carboxypeptidase-like, regulatory domain"/>
    <property type="match status" value="1"/>
</dbReference>
<protein>
    <submittedName>
        <fullName evidence="1">Carboxypeptidase-like regulatory domain-containing protein</fullName>
    </submittedName>
</protein>
<sequence length="265" mass="28740">MARNISLQIPQPCSESWAAMTPTAQGRHCAACQQTVVDFTLKTDAEILALLADAAGSRTCGRFAAGQLGRPLQRAAPAAPMPARWRTWLAAAAALWAVREGVGTAAKAQVPTEVRKLSKVALRPEEVRAERKPEKEDALPAPWVLKGMVQDSVTREGLPGVTVLIKGTTTGTSTDASGQFSLTVPAENRLTGLVQLQITYLGYVTEERLISANAPVAPVLLRADVKGLMEVVVAGGVHLSRPWPWHPRSFLYWGKYWLTRPFRRG</sequence>
<reference evidence="1" key="1">
    <citation type="submission" date="2023-07" db="EMBL/GenBank/DDBJ databases">
        <authorList>
            <person name="Kim M.K."/>
        </authorList>
    </citation>
    <scope>NUCLEOTIDE SEQUENCE</scope>
    <source>
        <strain evidence="1">M29</strain>
    </source>
</reference>
<evidence type="ECO:0000313" key="2">
    <source>
        <dbReference type="Proteomes" id="UP001167796"/>
    </source>
</evidence>
<comment type="caution">
    <text evidence="1">The sequence shown here is derived from an EMBL/GenBank/DDBJ whole genome shotgun (WGS) entry which is preliminary data.</text>
</comment>
<gene>
    <name evidence="1" type="ORF">Q5H92_02485</name>
</gene>
<proteinExistence type="predicted"/>
<accession>A0ABT9A743</accession>
<organism evidence="1 2">
    <name type="scientific">Hymenobacter mellowenesis</name>
    <dbReference type="NCBI Taxonomy" id="3063995"/>
    <lineage>
        <taxon>Bacteria</taxon>
        <taxon>Pseudomonadati</taxon>
        <taxon>Bacteroidota</taxon>
        <taxon>Cytophagia</taxon>
        <taxon>Cytophagales</taxon>
        <taxon>Hymenobacteraceae</taxon>
        <taxon>Hymenobacter</taxon>
    </lineage>
</organism>
<dbReference type="Pfam" id="PF13715">
    <property type="entry name" value="CarbopepD_reg_2"/>
    <property type="match status" value="1"/>
</dbReference>
<dbReference type="InterPro" id="IPR008969">
    <property type="entry name" value="CarboxyPept-like_regulatory"/>
</dbReference>
<name>A0ABT9A743_9BACT</name>
<dbReference type="Proteomes" id="UP001167796">
    <property type="component" value="Unassembled WGS sequence"/>
</dbReference>
<keyword evidence="2" id="KW-1185">Reference proteome</keyword>